<comment type="caution">
    <text evidence="2">The sequence shown here is derived from an EMBL/GenBank/DDBJ whole genome shotgun (WGS) entry which is preliminary data.</text>
</comment>
<evidence type="ECO:0000256" key="1">
    <source>
        <dbReference type="SAM" id="Phobius"/>
    </source>
</evidence>
<keyword evidence="1" id="KW-0812">Transmembrane</keyword>
<reference evidence="2 3" key="1">
    <citation type="submission" date="2022-11" db="EMBL/GenBank/DDBJ databases">
        <title>Minimal conservation of predation-associated metabolite biosynthetic gene clusters underscores biosynthetic potential of Myxococcota including descriptions for ten novel species: Archangium lansinium sp. nov., Myxococcus landrumus sp. nov., Nannocystis bai.</title>
        <authorList>
            <person name="Ahearne A."/>
            <person name="Stevens C."/>
            <person name="Dowd S."/>
        </authorList>
    </citation>
    <scope>NUCLEOTIDE SEQUENCE [LARGE SCALE GENOMIC DNA]</scope>
    <source>
        <strain evidence="2 3">BB15-2</strain>
    </source>
</reference>
<sequence>MRHRLTYLRALCLGLLAAAAIVLILVAASGNNDERLDWLVLLPLLALLGVAVFTPSAGWPRRLVRGALGFAVAAAAGFATFAGLDALTDWFHGLDRDLFVLALVVLHAAIPGGIAAAADSLGRGLALAGGLTLGLGLASRLAGNAHPGYMILIAVGTLTGALVNALDRRQRSQ</sequence>
<name>A0ABT5ED22_9BACT</name>
<feature type="transmembrane region" description="Helical" evidence="1">
    <location>
        <begin position="38"/>
        <end position="59"/>
    </location>
</feature>
<accession>A0ABT5ED22</accession>
<keyword evidence="3" id="KW-1185">Reference proteome</keyword>
<evidence type="ECO:0000313" key="3">
    <source>
        <dbReference type="Proteomes" id="UP001221686"/>
    </source>
</evidence>
<feature type="transmembrane region" description="Helical" evidence="1">
    <location>
        <begin position="148"/>
        <end position="166"/>
    </location>
</feature>
<dbReference type="RefSeq" id="WP_272092293.1">
    <property type="nucleotide sequence ID" value="NZ_JAQNDL010000005.1"/>
</dbReference>
<gene>
    <name evidence="2" type="ORF">POL25_43085</name>
</gene>
<feature type="transmembrane region" description="Helical" evidence="1">
    <location>
        <begin position="98"/>
        <end position="118"/>
    </location>
</feature>
<feature type="transmembrane region" description="Helical" evidence="1">
    <location>
        <begin position="66"/>
        <end position="86"/>
    </location>
</feature>
<protein>
    <submittedName>
        <fullName evidence="2">Uncharacterized protein</fullName>
    </submittedName>
</protein>
<organism evidence="2 3">
    <name type="scientific">Nannocystis bainbridge</name>
    <dbReference type="NCBI Taxonomy" id="2995303"/>
    <lineage>
        <taxon>Bacteria</taxon>
        <taxon>Pseudomonadati</taxon>
        <taxon>Myxococcota</taxon>
        <taxon>Polyangia</taxon>
        <taxon>Nannocystales</taxon>
        <taxon>Nannocystaceae</taxon>
        <taxon>Nannocystis</taxon>
    </lineage>
</organism>
<keyword evidence="1" id="KW-0472">Membrane</keyword>
<dbReference type="Proteomes" id="UP001221686">
    <property type="component" value="Unassembled WGS sequence"/>
</dbReference>
<evidence type="ECO:0000313" key="2">
    <source>
        <dbReference type="EMBL" id="MDC0723747.1"/>
    </source>
</evidence>
<keyword evidence="1" id="KW-1133">Transmembrane helix</keyword>
<dbReference type="EMBL" id="JAQNDL010000005">
    <property type="protein sequence ID" value="MDC0723747.1"/>
    <property type="molecule type" value="Genomic_DNA"/>
</dbReference>
<feature type="transmembrane region" description="Helical" evidence="1">
    <location>
        <begin position="125"/>
        <end position="142"/>
    </location>
</feature>
<proteinExistence type="predicted"/>